<dbReference type="STRING" id="1434232.MAIT1_00555"/>
<dbReference type="Gene3D" id="3.40.50.2300">
    <property type="match status" value="1"/>
</dbReference>
<reference evidence="12 13" key="1">
    <citation type="journal article" date="2016" name="BMC Genomics">
        <title>Combined genomic and structural analyses of a cultured magnetotactic bacterium reveals its niche adaptation to a dynamic environment.</title>
        <authorList>
            <person name="Araujo A.C."/>
            <person name="Morillo V."/>
            <person name="Cypriano J."/>
            <person name="Teixeira L.C."/>
            <person name="Leao P."/>
            <person name="Lyra S."/>
            <person name="Almeida L.G."/>
            <person name="Bazylinski D.A."/>
            <person name="Vasconcellos A.T."/>
            <person name="Abreu F."/>
            <person name="Lins U."/>
        </authorList>
    </citation>
    <scope>NUCLEOTIDE SEQUENCE [LARGE SCALE GENOMIC DNA]</scope>
    <source>
        <strain evidence="12 13">IT-1</strain>
    </source>
</reference>
<evidence type="ECO:0000313" key="13">
    <source>
        <dbReference type="Proteomes" id="UP000194003"/>
    </source>
</evidence>
<dbReference type="Gene3D" id="1.10.10.10">
    <property type="entry name" value="Winged helix-like DNA-binding domain superfamily/Winged helix DNA-binding domain"/>
    <property type="match status" value="1"/>
</dbReference>
<evidence type="ECO:0000256" key="5">
    <source>
        <dbReference type="ARBA" id="ARBA00023015"/>
    </source>
</evidence>
<dbReference type="InterPro" id="IPR001789">
    <property type="entry name" value="Sig_transdc_resp-reg_receiver"/>
</dbReference>
<dbReference type="CDD" id="cd17624">
    <property type="entry name" value="REC_OmpR_PmrA-like"/>
    <property type="match status" value="1"/>
</dbReference>
<dbReference type="Proteomes" id="UP000194003">
    <property type="component" value="Unassembled WGS sequence"/>
</dbReference>
<comment type="subcellular location">
    <subcellularLocation>
        <location evidence="1">Cytoplasm</location>
    </subcellularLocation>
</comment>
<dbReference type="PROSITE" id="PS50110">
    <property type="entry name" value="RESPONSE_REGULATORY"/>
    <property type="match status" value="1"/>
</dbReference>
<dbReference type="PANTHER" id="PTHR48111:SF35">
    <property type="entry name" value="TRANSCRIPTIONAL REGULATORY PROTEIN QSEB"/>
    <property type="match status" value="1"/>
</dbReference>
<evidence type="ECO:0000256" key="7">
    <source>
        <dbReference type="ARBA" id="ARBA00023163"/>
    </source>
</evidence>
<dbReference type="AlphaFoldDB" id="A0A1Y2K009"/>
<sequence length="221" mass="24885">MRILLVEDDEIQGEAAQAGLSAMGHGIDWVRKAGDAEFALSSAQFDALVLDLHLPDRSGLEVLRDLRDQNLATPVLILSSQGQVDDRVTGLRMGADDYLPKPYDLDELEARLQALTRRAAQPCVTILHNGALQLDVARRQAMVEDRAIGLSAREYGLLRHFMRHVNWVFSRSELEEVLYGWSGDVESNAVEVFIYRLRRKLGKQWIETVHGLGYRMPHADP</sequence>
<keyword evidence="2" id="KW-0963">Cytoplasm</keyword>
<dbReference type="SMART" id="SM00448">
    <property type="entry name" value="REC"/>
    <property type="match status" value="1"/>
</dbReference>
<dbReference type="InterPro" id="IPR011006">
    <property type="entry name" value="CheY-like_superfamily"/>
</dbReference>
<evidence type="ECO:0000259" key="11">
    <source>
        <dbReference type="PROSITE" id="PS51755"/>
    </source>
</evidence>
<dbReference type="EMBL" id="LVJN01000021">
    <property type="protein sequence ID" value="OSM00124.1"/>
    <property type="molecule type" value="Genomic_DNA"/>
</dbReference>
<evidence type="ECO:0000256" key="6">
    <source>
        <dbReference type="ARBA" id="ARBA00023125"/>
    </source>
</evidence>
<evidence type="ECO:0000256" key="9">
    <source>
        <dbReference type="PROSITE-ProRule" id="PRU01091"/>
    </source>
</evidence>
<proteinExistence type="predicted"/>
<evidence type="ECO:0000313" key="12">
    <source>
        <dbReference type="EMBL" id="OSM00124.1"/>
    </source>
</evidence>
<gene>
    <name evidence="12" type="ORF">MAIT1_00555</name>
</gene>
<dbReference type="GO" id="GO:0000156">
    <property type="term" value="F:phosphorelay response regulator activity"/>
    <property type="evidence" value="ECO:0007669"/>
    <property type="project" value="TreeGrafter"/>
</dbReference>
<dbReference type="InterPro" id="IPR036388">
    <property type="entry name" value="WH-like_DNA-bd_sf"/>
</dbReference>
<keyword evidence="5" id="KW-0805">Transcription regulation</keyword>
<dbReference type="Pfam" id="PF00486">
    <property type="entry name" value="Trans_reg_C"/>
    <property type="match status" value="1"/>
</dbReference>
<dbReference type="CDD" id="cd00383">
    <property type="entry name" value="trans_reg_C"/>
    <property type="match status" value="1"/>
</dbReference>
<dbReference type="GO" id="GO:0000976">
    <property type="term" value="F:transcription cis-regulatory region binding"/>
    <property type="evidence" value="ECO:0007669"/>
    <property type="project" value="TreeGrafter"/>
</dbReference>
<feature type="domain" description="Response regulatory" evidence="10">
    <location>
        <begin position="2"/>
        <end position="116"/>
    </location>
</feature>
<evidence type="ECO:0000256" key="4">
    <source>
        <dbReference type="ARBA" id="ARBA00023012"/>
    </source>
</evidence>
<dbReference type="OrthoDB" id="9802426at2"/>
<protein>
    <submittedName>
        <fullName evidence="12">Putative DNA-binding response regulator</fullName>
    </submittedName>
</protein>
<dbReference type="SMART" id="SM00862">
    <property type="entry name" value="Trans_reg_C"/>
    <property type="match status" value="1"/>
</dbReference>
<feature type="domain" description="OmpR/PhoB-type" evidence="11">
    <location>
        <begin position="124"/>
        <end position="218"/>
    </location>
</feature>
<evidence type="ECO:0000256" key="1">
    <source>
        <dbReference type="ARBA" id="ARBA00004496"/>
    </source>
</evidence>
<dbReference type="InterPro" id="IPR039420">
    <property type="entry name" value="WalR-like"/>
</dbReference>
<dbReference type="GO" id="GO:0006355">
    <property type="term" value="P:regulation of DNA-templated transcription"/>
    <property type="evidence" value="ECO:0007669"/>
    <property type="project" value="InterPro"/>
</dbReference>
<evidence type="ECO:0000259" key="10">
    <source>
        <dbReference type="PROSITE" id="PS50110"/>
    </source>
</evidence>
<evidence type="ECO:0000256" key="2">
    <source>
        <dbReference type="ARBA" id="ARBA00022490"/>
    </source>
</evidence>
<keyword evidence="13" id="KW-1185">Reference proteome</keyword>
<dbReference type="GO" id="GO:0032993">
    <property type="term" value="C:protein-DNA complex"/>
    <property type="evidence" value="ECO:0007669"/>
    <property type="project" value="TreeGrafter"/>
</dbReference>
<keyword evidence="7" id="KW-0804">Transcription</keyword>
<accession>A0A1Y2K009</accession>
<dbReference type="InterPro" id="IPR001867">
    <property type="entry name" value="OmpR/PhoB-type_DNA-bd"/>
</dbReference>
<dbReference type="SUPFAM" id="SSF52172">
    <property type="entry name" value="CheY-like"/>
    <property type="match status" value="1"/>
</dbReference>
<dbReference type="GO" id="GO:0005829">
    <property type="term" value="C:cytosol"/>
    <property type="evidence" value="ECO:0007669"/>
    <property type="project" value="TreeGrafter"/>
</dbReference>
<keyword evidence="3 8" id="KW-0597">Phosphoprotein</keyword>
<evidence type="ECO:0000256" key="3">
    <source>
        <dbReference type="ARBA" id="ARBA00022553"/>
    </source>
</evidence>
<comment type="caution">
    <text evidence="12">The sequence shown here is derived from an EMBL/GenBank/DDBJ whole genome shotgun (WGS) entry which is preliminary data.</text>
</comment>
<feature type="modified residue" description="4-aspartylphosphate" evidence="8">
    <location>
        <position position="51"/>
    </location>
</feature>
<dbReference type="PANTHER" id="PTHR48111">
    <property type="entry name" value="REGULATOR OF RPOS"/>
    <property type="match status" value="1"/>
</dbReference>
<dbReference type="Gene3D" id="6.10.250.690">
    <property type="match status" value="1"/>
</dbReference>
<evidence type="ECO:0000256" key="8">
    <source>
        <dbReference type="PROSITE-ProRule" id="PRU00169"/>
    </source>
</evidence>
<dbReference type="Pfam" id="PF00072">
    <property type="entry name" value="Response_reg"/>
    <property type="match status" value="1"/>
</dbReference>
<feature type="DNA-binding region" description="OmpR/PhoB-type" evidence="9">
    <location>
        <begin position="124"/>
        <end position="218"/>
    </location>
</feature>
<keyword evidence="6 9" id="KW-0238">DNA-binding</keyword>
<dbReference type="PROSITE" id="PS51755">
    <property type="entry name" value="OMPR_PHOB"/>
    <property type="match status" value="1"/>
</dbReference>
<name>A0A1Y2K009_9PROT</name>
<organism evidence="12 13">
    <name type="scientific">Magnetofaba australis IT-1</name>
    <dbReference type="NCBI Taxonomy" id="1434232"/>
    <lineage>
        <taxon>Bacteria</taxon>
        <taxon>Pseudomonadati</taxon>
        <taxon>Pseudomonadota</taxon>
        <taxon>Magnetococcia</taxon>
        <taxon>Magnetococcales</taxon>
        <taxon>Magnetococcaceae</taxon>
        <taxon>Magnetofaba</taxon>
    </lineage>
</organism>
<keyword evidence="4" id="KW-0902">Two-component regulatory system</keyword>
<dbReference type="RefSeq" id="WP_085446515.1">
    <property type="nucleotide sequence ID" value="NZ_LVJN01000021.1"/>
</dbReference>